<name>A0A1R1YKG2_9FUNG</name>
<keyword evidence="3" id="KW-1185">Reference proteome</keyword>
<evidence type="ECO:0000313" key="2">
    <source>
        <dbReference type="EMBL" id="OMJ27285.1"/>
    </source>
</evidence>
<evidence type="ECO:0000313" key="3">
    <source>
        <dbReference type="Proteomes" id="UP000187429"/>
    </source>
</evidence>
<dbReference type="Proteomes" id="UP000187429">
    <property type="component" value="Unassembled WGS sequence"/>
</dbReference>
<accession>A0A1R1YKG2</accession>
<sequence length="95" mass="11023">MMDQKDTNRVPVIQDQLVKALPPIEEDFFRTPLAEEERKEANHTCPRISSMNYLLPPLKDSASAAVKKTDTTLHKIKVSLAEYIRPIEYYAHRRI</sequence>
<dbReference type="AlphaFoldDB" id="A0A1R1YKG2"/>
<gene>
    <name evidence="2" type="ORF">AYI69_g3287</name>
    <name evidence="1" type="ORF">AYI69_g9993</name>
</gene>
<organism evidence="2 3">
    <name type="scientific">Smittium culicis</name>
    <dbReference type="NCBI Taxonomy" id="133412"/>
    <lineage>
        <taxon>Eukaryota</taxon>
        <taxon>Fungi</taxon>
        <taxon>Fungi incertae sedis</taxon>
        <taxon>Zoopagomycota</taxon>
        <taxon>Kickxellomycotina</taxon>
        <taxon>Harpellomycetes</taxon>
        <taxon>Harpellales</taxon>
        <taxon>Legeriomycetaceae</taxon>
        <taxon>Smittium</taxon>
    </lineage>
</organism>
<proteinExistence type="predicted"/>
<reference evidence="2" key="2">
    <citation type="submission" date="2017-01" db="EMBL/GenBank/DDBJ databases">
        <authorList>
            <person name="Mah S.A."/>
            <person name="Swanson W.J."/>
            <person name="Moy G.W."/>
            <person name="Vacquier V.D."/>
        </authorList>
    </citation>
    <scope>NUCLEOTIDE SEQUENCE [LARGE SCALE GENOMIC DNA]</scope>
    <source>
        <strain evidence="2">ID-206-W2</strain>
    </source>
</reference>
<evidence type="ECO:0000313" key="1">
    <source>
        <dbReference type="EMBL" id="OMJ11072.1"/>
    </source>
</evidence>
<dbReference type="OrthoDB" id="5545891at2759"/>
<dbReference type="EMBL" id="LSSM01006296">
    <property type="protein sequence ID" value="OMJ11072.1"/>
    <property type="molecule type" value="Genomic_DNA"/>
</dbReference>
<dbReference type="EMBL" id="LSSM01001084">
    <property type="protein sequence ID" value="OMJ27285.1"/>
    <property type="molecule type" value="Genomic_DNA"/>
</dbReference>
<protein>
    <submittedName>
        <fullName evidence="2">Uncharacterized protein</fullName>
    </submittedName>
</protein>
<comment type="caution">
    <text evidence="2">The sequence shown here is derived from an EMBL/GenBank/DDBJ whole genome shotgun (WGS) entry which is preliminary data.</text>
</comment>
<reference evidence="3" key="1">
    <citation type="submission" date="2017-01" db="EMBL/GenBank/DDBJ databases">
        <authorList>
            <person name="Wang Y."/>
            <person name="White M."/>
            <person name="Kvist S."/>
            <person name="Moncalvo J.-M."/>
        </authorList>
    </citation>
    <scope>NUCLEOTIDE SEQUENCE [LARGE SCALE GENOMIC DNA]</scope>
    <source>
        <strain evidence="3">ID-206-W2</strain>
    </source>
</reference>